<gene>
    <name evidence="1" type="ORF">CFR76_15160</name>
</gene>
<evidence type="ECO:0000313" key="2">
    <source>
        <dbReference type="Proteomes" id="UP000247371"/>
    </source>
</evidence>
<keyword evidence="2" id="KW-1185">Reference proteome</keyword>
<evidence type="ECO:0000313" key="1">
    <source>
        <dbReference type="EMBL" id="PYD68414.1"/>
    </source>
</evidence>
<comment type="caution">
    <text evidence="1">The sequence shown here is derived from an EMBL/GenBank/DDBJ whole genome shotgun (WGS) entry which is preliminary data.</text>
</comment>
<protein>
    <submittedName>
        <fullName evidence="1">Uncharacterized protein</fullName>
    </submittedName>
</protein>
<accession>A0A2V4RHL4</accession>
<dbReference type="Proteomes" id="UP000247371">
    <property type="component" value="Unassembled WGS sequence"/>
</dbReference>
<organism evidence="1 2">
    <name type="scientific">Komagataeibacter swingsii</name>
    <dbReference type="NCBI Taxonomy" id="215220"/>
    <lineage>
        <taxon>Bacteria</taxon>
        <taxon>Pseudomonadati</taxon>
        <taxon>Pseudomonadota</taxon>
        <taxon>Alphaproteobacteria</taxon>
        <taxon>Acetobacterales</taxon>
        <taxon>Acetobacteraceae</taxon>
        <taxon>Komagataeibacter</taxon>
    </lineage>
</organism>
<proteinExistence type="predicted"/>
<name>A0A2V4RHL4_9PROT</name>
<reference evidence="1 2" key="1">
    <citation type="submission" date="2017-07" db="EMBL/GenBank/DDBJ databases">
        <title>A draft genome sequence of Komagataeibacter swingsii LMG 22125.</title>
        <authorList>
            <person name="Skraban J."/>
            <person name="Cleenwerck I."/>
            <person name="Vandamme P."/>
            <person name="Trcek J."/>
        </authorList>
    </citation>
    <scope>NUCLEOTIDE SEQUENCE [LARGE SCALE GENOMIC DNA]</scope>
    <source>
        <strain evidence="1 2">LMG 22125</strain>
    </source>
</reference>
<sequence length="67" mass="7668">MSIIAVFFTNLGNNSVHVLLFFRCIAAFKHLFINFMPVPARRAWAEVIIRLWQFSCLLKIANTIGAD</sequence>
<dbReference type="AlphaFoldDB" id="A0A2V4RHL4"/>
<dbReference type="EMBL" id="NKUB01000034">
    <property type="protein sequence ID" value="PYD68414.1"/>
    <property type="molecule type" value="Genomic_DNA"/>
</dbReference>